<sequence>MQQEEKKILNFVSWRNAGILQPIRDQRPETRRYLFMQTILILIYKVIKHLIICI</sequence>
<accession>A0A396I1E8</accession>
<name>A0A396I1E8_MEDTR</name>
<dbReference type="AlphaFoldDB" id="A0A396I1E8"/>
<feature type="transmembrane region" description="Helical" evidence="1">
    <location>
        <begin position="33"/>
        <end position="52"/>
    </location>
</feature>
<gene>
    <name evidence="2" type="ORF">MtrunA17_Chr5g0441321</name>
</gene>
<organism evidence="2 3">
    <name type="scientific">Medicago truncatula</name>
    <name type="common">Barrel medic</name>
    <name type="synonym">Medicago tribuloides</name>
    <dbReference type="NCBI Taxonomy" id="3880"/>
    <lineage>
        <taxon>Eukaryota</taxon>
        <taxon>Viridiplantae</taxon>
        <taxon>Streptophyta</taxon>
        <taxon>Embryophyta</taxon>
        <taxon>Tracheophyta</taxon>
        <taxon>Spermatophyta</taxon>
        <taxon>Magnoliopsida</taxon>
        <taxon>eudicotyledons</taxon>
        <taxon>Gunneridae</taxon>
        <taxon>Pentapetalae</taxon>
        <taxon>rosids</taxon>
        <taxon>fabids</taxon>
        <taxon>Fabales</taxon>
        <taxon>Fabaceae</taxon>
        <taxon>Papilionoideae</taxon>
        <taxon>50 kb inversion clade</taxon>
        <taxon>NPAAA clade</taxon>
        <taxon>Hologalegina</taxon>
        <taxon>IRL clade</taxon>
        <taxon>Trifolieae</taxon>
        <taxon>Medicago</taxon>
    </lineage>
</organism>
<reference evidence="3" key="1">
    <citation type="journal article" date="2018" name="Nat. Plants">
        <title>Whole-genome landscape of Medicago truncatula symbiotic genes.</title>
        <authorList>
            <person name="Pecrix Y."/>
            <person name="Staton S.E."/>
            <person name="Sallet E."/>
            <person name="Lelandais-Briere C."/>
            <person name="Moreau S."/>
            <person name="Carrere S."/>
            <person name="Blein T."/>
            <person name="Jardinaud M.F."/>
            <person name="Latrasse D."/>
            <person name="Zouine M."/>
            <person name="Zahm M."/>
            <person name="Kreplak J."/>
            <person name="Mayjonade B."/>
            <person name="Satge C."/>
            <person name="Perez M."/>
            <person name="Cauet S."/>
            <person name="Marande W."/>
            <person name="Chantry-Darmon C."/>
            <person name="Lopez-Roques C."/>
            <person name="Bouchez O."/>
            <person name="Berard A."/>
            <person name="Debelle F."/>
            <person name="Munos S."/>
            <person name="Bendahmane A."/>
            <person name="Berges H."/>
            <person name="Niebel A."/>
            <person name="Buitink J."/>
            <person name="Frugier F."/>
            <person name="Benhamed M."/>
            <person name="Crespi M."/>
            <person name="Gouzy J."/>
            <person name="Gamas P."/>
        </authorList>
    </citation>
    <scope>NUCLEOTIDE SEQUENCE [LARGE SCALE GENOMIC DNA]</scope>
    <source>
        <strain evidence="3">cv. Jemalong A17</strain>
    </source>
</reference>
<keyword evidence="1" id="KW-1133">Transmembrane helix</keyword>
<evidence type="ECO:0000313" key="2">
    <source>
        <dbReference type="EMBL" id="RHN57525.1"/>
    </source>
</evidence>
<proteinExistence type="predicted"/>
<dbReference type="EMBL" id="PSQE01000005">
    <property type="protein sequence ID" value="RHN57525.1"/>
    <property type="molecule type" value="Genomic_DNA"/>
</dbReference>
<evidence type="ECO:0000256" key="1">
    <source>
        <dbReference type="SAM" id="Phobius"/>
    </source>
</evidence>
<keyword evidence="1" id="KW-0472">Membrane</keyword>
<evidence type="ECO:0000313" key="3">
    <source>
        <dbReference type="Proteomes" id="UP000265566"/>
    </source>
</evidence>
<dbReference type="Gramene" id="rna33081">
    <property type="protein sequence ID" value="RHN57525.1"/>
    <property type="gene ID" value="gene33081"/>
</dbReference>
<dbReference type="Proteomes" id="UP000265566">
    <property type="component" value="Chromosome 5"/>
</dbReference>
<protein>
    <recommendedName>
        <fullName evidence="4">Transmembrane protein</fullName>
    </recommendedName>
</protein>
<comment type="caution">
    <text evidence="2">The sequence shown here is derived from an EMBL/GenBank/DDBJ whole genome shotgun (WGS) entry which is preliminary data.</text>
</comment>
<keyword evidence="1" id="KW-0812">Transmembrane</keyword>
<evidence type="ECO:0008006" key="4">
    <source>
        <dbReference type="Google" id="ProtNLM"/>
    </source>
</evidence>